<protein>
    <submittedName>
        <fullName evidence="1">Cyclic lactone autoinducer peptide</fullName>
    </submittedName>
</protein>
<organism evidence="1 2">
    <name type="scientific">Thomasclavelia cocleata</name>
    <dbReference type="NCBI Taxonomy" id="69824"/>
    <lineage>
        <taxon>Bacteria</taxon>
        <taxon>Bacillati</taxon>
        <taxon>Bacillota</taxon>
        <taxon>Erysipelotrichia</taxon>
        <taxon>Erysipelotrichales</taxon>
        <taxon>Coprobacillaceae</taxon>
        <taxon>Thomasclavelia</taxon>
    </lineage>
</organism>
<gene>
    <name evidence="1" type="ORF">SAMN04489758_14119</name>
</gene>
<reference evidence="2" key="1">
    <citation type="submission" date="2016-10" db="EMBL/GenBank/DDBJ databases">
        <authorList>
            <person name="Varghese N."/>
            <person name="Submissions S."/>
        </authorList>
    </citation>
    <scope>NUCLEOTIDE SEQUENCE [LARGE SCALE GENOMIC DNA]</scope>
    <source>
        <strain evidence="2">DSM 1551</strain>
    </source>
</reference>
<dbReference type="AlphaFoldDB" id="A0A1I0H5A7"/>
<dbReference type="NCBIfam" id="TIGR04223">
    <property type="entry name" value="quorum_AgrD"/>
    <property type="match status" value="1"/>
</dbReference>
<evidence type="ECO:0000313" key="2">
    <source>
        <dbReference type="Proteomes" id="UP000198558"/>
    </source>
</evidence>
<dbReference type="InterPro" id="IPR009229">
    <property type="entry name" value="AgrD"/>
</dbReference>
<keyword evidence="2" id="KW-1185">Reference proteome</keyword>
<dbReference type="RefSeq" id="WP_143050748.1">
    <property type="nucleotide sequence ID" value="NZ_CAJTPY010000050.1"/>
</dbReference>
<accession>A0A1I0H5A7</accession>
<dbReference type="EMBL" id="FOIN01000041">
    <property type="protein sequence ID" value="SET78006.1"/>
    <property type="molecule type" value="Genomic_DNA"/>
</dbReference>
<dbReference type="GeneID" id="78289719"/>
<name>A0A1I0H5A7_9FIRM</name>
<dbReference type="Proteomes" id="UP000198558">
    <property type="component" value="Unassembled WGS sequence"/>
</dbReference>
<proteinExistence type="predicted"/>
<sequence>MAAVLFLKRGIFNISYFAARLADSPNTWIWMYEPKRPKTMKYKK</sequence>
<evidence type="ECO:0000313" key="1">
    <source>
        <dbReference type="EMBL" id="SET78006.1"/>
    </source>
</evidence>